<reference evidence="4" key="1">
    <citation type="submission" date="2024-07" db="EMBL/GenBank/DDBJ databases">
        <title>Two chromosome-level genome assemblies of Korean endemic species Abeliophyllum distichum and Forsythia ovata (Oleaceae).</title>
        <authorList>
            <person name="Jang H."/>
        </authorList>
    </citation>
    <scope>NUCLEOTIDE SEQUENCE [LARGE SCALE GENOMIC DNA]</scope>
</reference>
<protein>
    <recommendedName>
        <fullName evidence="5">RNase H type-1 domain-containing protein</fullName>
    </recommendedName>
</protein>
<keyword evidence="1" id="KW-0812">Transmembrane</keyword>
<comment type="caution">
    <text evidence="3">The sequence shown here is derived from an EMBL/GenBank/DDBJ whole genome shotgun (WGS) entry which is preliminary data.</text>
</comment>
<evidence type="ECO:0000313" key="3">
    <source>
        <dbReference type="EMBL" id="KAL2498974.1"/>
    </source>
</evidence>
<dbReference type="EMBL" id="JBFOLK010000007">
    <property type="protein sequence ID" value="KAL2498974.1"/>
    <property type="molecule type" value="Genomic_DNA"/>
</dbReference>
<keyword evidence="4" id="KW-1185">Reference proteome</keyword>
<keyword evidence="1" id="KW-1133">Transmembrane helix</keyword>
<evidence type="ECO:0008006" key="5">
    <source>
        <dbReference type="Google" id="ProtNLM"/>
    </source>
</evidence>
<dbReference type="Proteomes" id="UP001604336">
    <property type="component" value="Unassembled WGS sequence"/>
</dbReference>
<name>A0ABD1SFK9_9LAMI</name>
<feature type="transmembrane region" description="Helical" evidence="1">
    <location>
        <begin position="144"/>
        <end position="162"/>
    </location>
</feature>
<feature type="transmembrane region" description="Helical" evidence="1">
    <location>
        <begin position="119"/>
        <end position="138"/>
    </location>
</feature>
<evidence type="ECO:0000313" key="4">
    <source>
        <dbReference type="Proteomes" id="UP001604336"/>
    </source>
</evidence>
<sequence length="172" mass="19290">MAVSSLGTYDLGCIQHDLEFIIPTTVSFFYWRLWQGLIPVDVVIQRRIGSHIASRLGSYKINNDGYAKDGFASGWRIIRDSSGQCIRAFFSSYDECSILEAELRAILDEVGDLGLFRPLFATSDISLPSTVILFLIFITKAIKWLTYLLQWVGIVVAILSTAPRTYRNVTAA</sequence>
<dbReference type="EMBL" id="JBFOLK010000007">
    <property type="protein sequence ID" value="KAL2498960.1"/>
    <property type="molecule type" value="Genomic_DNA"/>
</dbReference>
<keyword evidence="1" id="KW-0472">Membrane</keyword>
<dbReference type="AlphaFoldDB" id="A0ABD1SFK9"/>
<proteinExistence type="predicted"/>
<accession>A0ABD1SFK9</accession>
<evidence type="ECO:0000313" key="2">
    <source>
        <dbReference type="EMBL" id="KAL2498960.1"/>
    </source>
</evidence>
<evidence type="ECO:0000256" key="1">
    <source>
        <dbReference type="SAM" id="Phobius"/>
    </source>
</evidence>
<organism evidence="3 4">
    <name type="scientific">Abeliophyllum distichum</name>
    <dbReference type="NCBI Taxonomy" id="126358"/>
    <lineage>
        <taxon>Eukaryota</taxon>
        <taxon>Viridiplantae</taxon>
        <taxon>Streptophyta</taxon>
        <taxon>Embryophyta</taxon>
        <taxon>Tracheophyta</taxon>
        <taxon>Spermatophyta</taxon>
        <taxon>Magnoliopsida</taxon>
        <taxon>eudicotyledons</taxon>
        <taxon>Gunneridae</taxon>
        <taxon>Pentapetalae</taxon>
        <taxon>asterids</taxon>
        <taxon>lamiids</taxon>
        <taxon>Lamiales</taxon>
        <taxon>Oleaceae</taxon>
        <taxon>Forsythieae</taxon>
        <taxon>Abeliophyllum</taxon>
    </lineage>
</organism>
<gene>
    <name evidence="2" type="ORF">Adt_24510</name>
    <name evidence="3" type="ORF">Adt_24524</name>
</gene>
<reference evidence="3" key="2">
    <citation type="submission" date="2024-07" db="EMBL/GenBank/DDBJ databases">
        <title>Two chromosome-level genome assemblies of Korean endemic species Abeliophyllum distichum and Forsythia ovata (Oleaceae).</title>
        <authorList>
            <person name="Mun J.H."/>
        </authorList>
    </citation>
    <scope>NUCLEOTIDE SEQUENCE</scope>
    <source>
        <strain evidence="3">KNKB198505000391</strain>
        <tissue evidence="3">Leaf</tissue>
    </source>
</reference>